<reference evidence="3" key="1">
    <citation type="submission" date="2019-09" db="EMBL/GenBank/DDBJ databases">
        <title>Whole genome sequencing of Microbacterium maritypicum.</title>
        <authorList>
            <person name="Lenchi N."/>
        </authorList>
    </citation>
    <scope>NUCLEOTIDE SEQUENCE [LARGE SCALE GENOMIC DNA]</scope>
    <source>
        <strain evidence="3">G1</strain>
    </source>
</reference>
<comment type="caution">
    <text evidence="2">The sequence shown here is derived from an EMBL/GenBank/DDBJ whole genome shotgun (WGS) entry which is preliminary data.</text>
</comment>
<feature type="transmembrane region" description="Helical" evidence="1">
    <location>
        <begin position="479"/>
        <end position="497"/>
    </location>
</feature>
<evidence type="ECO:0000313" key="3">
    <source>
        <dbReference type="Proteomes" id="UP000478836"/>
    </source>
</evidence>
<feature type="transmembrane region" description="Helical" evidence="1">
    <location>
        <begin position="34"/>
        <end position="57"/>
    </location>
</feature>
<feature type="transmembrane region" description="Helical" evidence="1">
    <location>
        <begin position="6"/>
        <end position="27"/>
    </location>
</feature>
<dbReference type="GeneID" id="77476559"/>
<feature type="transmembrane region" description="Helical" evidence="1">
    <location>
        <begin position="94"/>
        <end position="112"/>
    </location>
</feature>
<feature type="transmembrane region" description="Helical" evidence="1">
    <location>
        <begin position="167"/>
        <end position="197"/>
    </location>
</feature>
<feature type="transmembrane region" description="Helical" evidence="1">
    <location>
        <begin position="209"/>
        <end position="228"/>
    </location>
</feature>
<keyword evidence="1" id="KW-0812">Transmembrane</keyword>
<feature type="transmembrane region" description="Helical" evidence="1">
    <location>
        <begin position="296"/>
        <end position="314"/>
    </location>
</feature>
<feature type="transmembrane region" description="Helical" evidence="1">
    <location>
        <begin position="274"/>
        <end position="290"/>
    </location>
</feature>
<gene>
    <name evidence="2" type="ORF">F6A08_08855</name>
</gene>
<feature type="transmembrane region" description="Helical" evidence="1">
    <location>
        <begin position="371"/>
        <end position="392"/>
    </location>
</feature>
<dbReference type="Pfam" id="PF20176">
    <property type="entry name" value="DUF6541"/>
    <property type="match status" value="1"/>
</dbReference>
<dbReference type="RefSeq" id="WP_151459272.1">
    <property type="nucleotide sequence ID" value="NZ_WAAO01000002.1"/>
</dbReference>
<feature type="transmembrane region" description="Helical" evidence="1">
    <location>
        <begin position="326"/>
        <end position="344"/>
    </location>
</feature>
<name>A0ABQ6V4Z5_9MICO</name>
<evidence type="ECO:0000256" key="1">
    <source>
        <dbReference type="SAM" id="Phobius"/>
    </source>
</evidence>
<dbReference type="EMBL" id="WAAO01000002">
    <property type="protein sequence ID" value="KAB1864229.1"/>
    <property type="molecule type" value="Genomic_DNA"/>
</dbReference>
<accession>A0ABQ6V4Z5</accession>
<organism evidence="2 3">
    <name type="scientific">Microbacterium algeriense</name>
    <dbReference type="NCBI Taxonomy" id="2615184"/>
    <lineage>
        <taxon>Bacteria</taxon>
        <taxon>Bacillati</taxon>
        <taxon>Actinomycetota</taxon>
        <taxon>Actinomycetes</taxon>
        <taxon>Micrococcales</taxon>
        <taxon>Microbacteriaceae</taxon>
        <taxon>Microbacterium</taxon>
    </lineage>
</organism>
<keyword evidence="3" id="KW-1185">Reference proteome</keyword>
<dbReference type="InterPro" id="IPR046671">
    <property type="entry name" value="DUF6541"/>
</dbReference>
<evidence type="ECO:0000313" key="2">
    <source>
        <dbReference type="EMBL" id="KAB1864229.1"/>
    </source>
</evidence>
<feature type="transmembrane region" description="Helical" evidence="1">
    <location>
        <begin position="63"/>
        <end position="82"/>
    </location>
</feature>
<sequence length="645" mass="66852">MGMLELLWPAVVLVAVYALLGGSLAWVIGLRGLWAVAAAPAFATTVIGGASVVAGWLGLGWSILPSLILTVVIGVGVVLVRRRTASPVASPRSFSPWWTVLAVGLAAVVIGWQTLSVIGGPTAISQTFDNVFHLNAIRYILDTGAASPLELGQMTSPNGGVPFYPSVWHATAAIVAQLSGASIATVVNAQTLVIAAVIWPSGAVLLSRVLGGATAAVTVSAAIVSASVPMFPLLPMDYGVLYPFQLALATAPVALAATASMLGIGSSSGQRAPGWWAFIVLGAIPGVALAHPGGFVAWLALSVPMVAVFAVRFWRGHARAGARIGLIVGVLAYLGLGLLLLKILRPPLPTRLWPTALSPAQAAVEVAQVSMFYGTVSIGVAVAILLGLVWAVRERTGPVAVAVLSWVVGAGLFIVVIASPFPTLRDALTGSWYNNWPRLAAVFGVALVPLAAFGLARTVQAVARRWRTARPEDLRARTITGVALAVVGFVLFPLPAMPHAVEQAHRQFALTDDSALVSADEMALLERIPEHVPAGETIAGNPYTGTALAYAIGGRPVLMPHILVDVSEDAQTVNDHLADAATQPSVCDALRATGVGFVLDFGEREVHNGSHPLPGLDELADSGVVRLVDSQGDARLYEVTACGLG</sequence>
<dbReference type="Proteomes" id="UP000478836">
    <property type="component" value="Unassembled WGS sequence"/>
</dbReference>
<feature type="transmembrane region" description="Helical" evidence="1">
    <location>
        <begin position="439"/>
        <end position="459"/>
    </location>
</feature>
<keyword evidence="1" id="KW-1133">Transmembrane helix</keyword>
<feature type="transmembrane region" description="Helical" evidence="1">
    <location>
        <begin position="399"/>
        <end position="419"/>
    </location>
</feature>
<feature type="transmembrane region" description="Helical" evidence="1">
    <location>
        <begin position="240"/>
        <end position="262"/>
    </location>
</feature>
<keyword evidence="1" id="KW-0472">Membrane</keyword>
<proteinExistence type="predicted"/>
<protein>
    <submittedName>
        <fullName evidence="2">Uncharacterized protein</fullName>
    </submittedName>
</protein>